<evidence type="ECO:0000313" key="3">
    <source>
        <dbReference type="Proteomes" id="UP001152799"/>
    </source>
</evidence>
<evidence type="ECO:0000313" key="2">
    <source>
        <dbReference type="EMBL" id="CAH1128051.1"/>
    </source>
</evidence>
<gene>
    <name evidence="2" type="ORF">CEUTPL_LOCUS6815</name>
</gene>
<protein>
    <recommendedName>
        <fullName evidence="1">Methyltransferase domain-containing protein</fullName>
    </recommendedName>
</protein>
<dbReference type="Pfam" id="PF13679">
    <property type="entry name" value="Methyltransf_32"/>
    <property type="match status" value="1"/>
</dbReference>
<dbReference type="InterPro" id="IPR025714">
    <property type="entry name" value="Methyltranfer_dom"/>
</dbReference>
<feature type="domain" description="Methyltransferase" evidence="1">
    <location>
        <begin position="122"/>
        <end position="277"/>
    </location>
</feature>
<dbReference type="InterPro" id="IPR052220">
    <property type="entry name" value="METTL25"/>
</dbReference>
<accession>A0A9P0DHE0</accession>
<dbReference type="Proteomes" id="UP001152799">
    <property type="component" value="Chromosome 3"/>
</dbReference>
<reference evidence="2" key="1">
    <citation type="submission" date="2022-01" db="EMBL/GenBank/DDBJ databases">
        <authorList>
            <person name="King R."/>
        </authorList>
    </citation>
    <scope>NUCLEOTIDE SEQUENCE</scope>
</reference>
<proteinExistence type="predicted"/>
<sequence>MLPNKLKVIEQIKQISEHLEMYLPLANVHMVDYFTKQVFFEYTPKNIREEASNYGYKNIIEAIYSQETDIFPCINQYIEKSQEFTLKNTKLCMSFDQFKETLQTLGCNEITSLKLDIFMNAKKSHEVEILSGIAAAIKTLSKTSHLIDIGDGKGYLSSMLALHHKIPVLGVDASEINTNGAVDRANKLSKVWNGVVSDVKTRETSISFYKQVTKFVDEKVNFAELIENIFLQKSNRLGLVGLHTCGNLTPSCLKIFKASDEIKSICNVGCCYHHLTEEGQLGFPLSEFLKKQNYVIGRNARMIAAQSIERILHKKERPSRAMFYRALFQIIIETNSRKDELKNKQVGRFRKESPNFLDYVKKASKRINMNLELSDDDIRDLYSQYEHRIDEMDLFYLIRAMLAPVVESLILLDRLLFLYENSFKNSFLVQLFDPVVSPRCYCIVSIKN</sequence>
<dbReference type="OrthoDB" id="10258156at2759"/>
<dbReference type="PANTHER" id="PTHR12496">
    <property type="entry name" value="CGI-41 METHYLTRANSFERASE"/>
    <property type="match status" value="1"/>
</dbReference>
<dbReference type="EMBL" id="OU892279">
    <property type="protein sequence ID" value="CAH1128051.1"/>
    <property type="molecule type" value="Genomic_DNA"/>
</dbReference>
<dbReference type="InterPro" id="IPR029063">
    <property type="entry name" value="SAM-dependent_MTases_sf"/>
</dbReference>
<dbReference type="AlphaFoldDB" id="A0A9P0DHE0"/>
<dbReference type="CDD" id="cd02440">
    <property type="entry name" value="AdoMet_MTases"/>
    <property type="match status" value="1"/>
</dbReference>
<keyword evidence="3" id="KW-1185">Reference proteome</keyword>
<dbReference type="PANTHER" id="PTHR12496:SF9">
    <property type="entry name" value="METHYLTRANSFERASE-LIKE PROTEIN 25-RELATED"/>
    <property type="match status" value="1"/>
</dbReference>
<name>A0A9P0DHE0_9CUCU</name>
<evidence type="ECO:0000259" key="1">
    <source>
        <dbReference type="Pfam" id="PF13679"/>
    </source>
</evidence>
<organism evidence="2 3">
    <name type="scientific">Ceutorhynchus assimilis</name>
    <name type="common">cabbage seed weevil</name>
    <dbReference type="NCBI Taxonomy" id="467358"/>
    <lineage>
        <taxon>Eukaryota</taxon>
        <taxon>Metazoa</taxon>
        <taxon>Ecdysozoa</taxon>
        <taxon>Arthropoda</taxon>
        <taxon>Hexapoda</taxon>
        <taxon>Insecta</taxon>
        <taxon>Pterygota</taxon>
        <taxon>Neoptera</taxon>
        <taxon>Endopterygota</taxon>
        <taxon>Coleoptera</taxon>
        <taxon>Polyphaga</taxon>
        <taxon>Cucujiformia</taxon>
        <taxon>Curculionidae</taxon>
        <taxon>Ceutorhynchinae</taxon>
        <taxon>Ceutorhynchus</taxon>
    </lineage>
</organism>
<dbReference type="SUPFAM" id="SSF53335">
    <property type="entry name" value="S-adenosyl-L-methionine-dependent methyltransferases"/>
    <property type="match status" value="1"/>
</dbReference>